<evidence type="ECO:0000313" key="2">
    <source>
        <dbReference type="Proteomes" id="UP000447833"/>
    </source>
</evidence>
<dbReference type="Proteomes" id="UP000447833">
    <property type="component" value="Unassembled WGS sequence"/>
</dbReference>
<organism evidence="1 2">
    <name type="scientific">Guptibacillus hwajinpoensis</name>
    <dbReference type="NCBI Taxonomy" id="208199"/>
    <lineage>
        <taxon>Bacteria</taxon>
        <taxon>Bacillati</taxon>
        <taxon>Bacillota</taxon>
        <taxon>Bacilli</taxon>
        <taxon>Bacillales</taxon>
        <taxon>Guptibacillaceae</taxon>
        <taxon>Guptibacillus</taxon>
    </lineage>
</organism>
<reference evidence="1 2" key="1">
    <citation type="submission" date="2019-11" db="EMBL/GenBank/DDBJ databases">
        <title>Genome sequences of 17 halophilic strains isolated from different environments.</title>
        <authorList>
            <person name="Furrow R.E."/>
        </authorList>
    </citation>
    <scope>NUCLEOTIDE SEQUENCE [LARGE SCALE GENOMIC DNA]</scope>
    <source>
        <strain evidence="1 2">22506_14_FS</strain>
    </source>
</reference>
<proteinExistence type="predicted"/>
<gene>
    <name evidence="1" type="ORF">GLW07_07075</name>
</gene>
<name>A0A845EX45_9BACL</name>
<comment type="caution">
    <text evidence="1">The sequence shown here is derived from an EMBL/GenBank/DDBJ whole genome shotgun (WGS) entry which is preliminary data.</text>
</comment>
<dbReference type="EMBL" id="WMEY01000002">
    <property type="protein sequence ID" value="MYL63115.1"/>
    <property type="molecule type" value="Genomic_DNA"/>
</dbReference>
<dbReference type="RefSeq" id="WP_160918797.1">
    <property type="nucleotide sequence ID" value="NZ_WMEY01000002.1"/>
</dbReference>
<accession>A0A845EX45</accession>
<dbReference type="AlphaFoldDB" id="A0A845EX45"/>
<sequence>MFLLNFVYGVEMKPPVNKLPGFIAQIVKRTADLANVMDRDKQLVIISDRIEAEALQNYYQSKGVLEDVHPLIHLSPGSDCKLSFTDYGFNSQNNELYLYKEMVAWFRIIKGDDLQQKMALLQMEEHFICRNDQLFFVDRMHIELMQGIARAYNIELTFSSE</sequence>
<evidence type="ECO:0000313" key="1">
    <source>
        <dbReference type="EMBL" id="MYL63115.1"/>
    </source>
</evidence>
<protein>
    <submittedName>
        <fullName evidence="1">Uncharacterized protein</fullName>
    </submittedName>
</protein>